<dbReference type="EMBL" id="CAAALY010022135">
    <property type="protein sequence ID" value="VEL14727.1"/>
    <property type="molecule type" value="Genomic_DNA"/>
</dbReference>
<sequence>MYAICRCSLPSLEKGASGVKSVASLLHKEAGDSCVPKPSTLQHVPKSPSIVSGCHGTSAFSKPGRKLICLPSLQFVFCPYALSVE</sequence>
<dbReference type="Proteomes" id="UP000784294">
    <property type="component" value="Unassembled WGS sequence"/>
</dbReference>
<protein>
    <submittedName>
        <fullName evidence="1">Uncharacterized protein</fullName>
    </submittedName>
</protein>
<dbReference type="AlphaFoldDB" id="A0A3S4ZXX2"/>
<evidence type="ECO:0000313" key="2">
    <source>
        <dbReference type="Proteomes" id="UP000784294"/>
    </source>
</evidence>
<name>A0A3S4ZXX2_9PLAT</name>
<organism evidence="1 2">
    <name type="scientific">Protopolystoma xenopodis</name>
    <dbReference type="NCBI Taxonomy" id="117903"/>
    <lineage>
        <taxon>Eukaryota</taxon>
        <taxon>Metazoa</taxon>
        <taxon>Spiralia</taxon>
        <taxon>Lophotrochozoa</taxon>
        <taxon>Platyhelminthes</taxon>
        <taxon>Monogenea</taxon>
        <taxon>Polyopisthocotylea</taxon>
        <taxon>Polystomatidea</taxon>
        <taxon>Polystomatidae</taxon>
        <taxon>Protopolystoma</taxon>
    </lineage>
</organism>
<comment type="caution">
    <text evidence="1">The sequence shown here is derived from an EMBL/GenBank/DDBJ whole genome shotgun (WGS) entry which is preliminary data.</text>
</comment>
<accession>A0A3S4ZXX2</accession>
<reference evidence="1" key="1">
    <citation type="submission" date="2018-11" db="EMBL/GenBank/DDBJ databases">
        <authorList>
            <consortium name="Pathogen Informatics"/>
        </authorList>
    </citation>
    <scope>NUCLEOTIDE SEQUENCE</scope>
</reference>
<proteinExistence type="predicted"/>
<gene>
    <name evidence="1" type="ORF">PXEA_LOCUS8167</name>
</gene>
<evidence type="ECO:0000313" key="1">
    <source>
        <dbReference type="EMBL" id="VEL14727.1"/>
    </source>
</evidence>
<keyword evidence="2" id="KW-1185">Reference proteome</keyword>